<proteinExistence type="inferred from homology"/>
<organism evidence="4 5">
    <name type="scientific">Pelagomonas calceolata</name>
    <dbReference type="NCBI Taxonomy" id="35677"/>
    <lineage>
        <taxon>Eukaryota</taxon>
        <taxon>Sar</taxon>
        <taxon>Stramenopiles</taxon>
        <taxon>Ochrophyta</taxon>
        <taxon>Pelagophyceae</taxon>
        <taxon>Pelagomonadales</taxon>
        <taxon>Pelagomonadaceae</taxon>
        <taxon>Pelagomonas</taxon>
    </lineage>
</organism>
<evidence type="ECO:0000313" key="4">
    <source>
        <dbReference type="EMBL" id="CAH0373374.1"/>
    </source>
</evidence>
<reference evidence="4" key="1">
    <citation type="submission" date="2021-11" db="EMBL/GenBank/DDBJ databases">
        <authorList>
            <consortium name="Genoscope - CEA"/>
            <person name="William W."/>
        </authorList>
    </citation>
    <scope>NUCLEOTIDE SEQUENCE</scope>
</reference>
<protein>
    <recommendedName>
        <fullName evidence="6">AAA+ ATPase domain-containing protein</fullName>
    </recommendedName>
</protein>
<evidence type="ECO:0000256" key="3">
    <source>
        <dbReference type="ARBA" id="ARBA00022840"/>
    </source>
</evidence>
<dbReference type="InterPro" id="IPR027417">
    <property type="entry name" value="P-loop_NTPase"/>
</dbReference>
<dbReference type="GO" id="GO:0005524">
    <property type="term" value="F:ATP binding"/>
    <property type="evidence" value="ECO:0007669"/>
    <property type="project" value="UniProtKB-KW"/>
</dbReference>
<dbReference type="Gene3D" id="3.40.50.300">
    <property type="entry name" value="P-loop containing nucleotide triphosphate hydrolases"/>
    <property type="match status" value="1"/>
</dbReference>
<accession>A0A8J2WZ47</accession>
<dbReference type="GO" id="GO:0016887">
    <property type="term" value="F:ATP hydrolysis activity"/>
    <property type="evidence" value="ECO:0007669"/>
    <property type="project" value="InterPro"/>
</dbReference>
<name>A0A8J2WZ47_9STRA</name>
<dbReference type="Proteomes" id="UP000789595">
    <property type="component" value="Unassembled WGS sequence"/>
</dbReference>
<dbReference type="NCBIfam" id="NF040713">
    <property type="entry name" value="ZapE"/>
    <property type="match status" value="1"/>
</dbReference>
<keyword evidence="3" id="KW-0067">ATP-binding</keyword>
<dbReference type="EMBL" id="CAKKNE010000004">
    <property type="protein sequence ID" value="CAH0373374.1"/>
    <property type="molecule type" value="Genomic_DNA"/>
</dbReference>
<dbReference type="InterPro" id="IPR005654">
    <property type="entry name" value="ATPase_AFG1-like"/>
</dbReference>
<evidence type="ECO:0000256" key="2">
    <source>
        <dbReference type="ARBA" id="ARBA00022741"/>
    </source>
</evidence>
<comment type="caution">
    <text evidence="4">The sequence shown here is derived from an EMBL/GenBank/DDBJ whole genome shotgun (WGS) entry which is preliminary data.</text>
</comment>
<dbReference type="GO" id="GO:0005739">
    <property type="term" value="C:mitochondrion"/>
    <property type="evidence" value="ECO:0007669"/>
    <property type="project" value="TreeGrafter"/>
</dbReference>
<dbReference type="PANTHER" id="PTHR12169">
    <property type="entry name" value="ATPASE N2B"/>
    <property type="match status" value="1"/>
</dbReference>
<dbReference type="AlphaFoldDB" id="A0A8J2WZ47"/>
<gene>
    <name evidence="4" type="ORF">PECAL_4P05640</name>
</gene>
<sequence length="516" mass="57174">MRKAVRAALSTARTARTPGPLARYGQLVTKGRLRRDAAQVAVLEHLGRLHRVLAREREARDADAAARAVWATTTKEEEDPPKECSSMIDPRAVGRKAELRKRRGTTGSEALDRVLNQSKSDEVYEPRQPRIPKGLYVHGHVGRGKSLCCDLFFEGLVGYKKRRVHFHQFMLEVHRRLHDARAECKRQHKRPPSTRDALKALGRELAEEAEILVFDEMQITDVADAMVARQLFDACWDAGLVLVATSNRPPEALYEGGPNRQYFSPFVTRLREQCRVVCLDGESDHRRLRLSRSEDEEAPPVRYLVQHLGEAHALAAAATQLSAAAPKVLGAVRAESLDLPHGRSITPDICLATWASRSSLRENSVEGAVFAFEALCGSERGAGDFHAVARAYPSLAVADVPAFTLRDHDAARRFITLVDECYERRNLLVVVARRGPDALFPSEDVFERQLSSEKTAGVDRASGPVSTIDPAEDECAALDLVSVRELAWAFKRCASRLAEMAAPDWPQKLTEASASA</sequence>
<evidence type="ECO:0000313" key="5">
    <source>
        <dbReference type="Proteomes" id="UP000789595"/>
    </source>
</evidence>
<dbReference type="SUPFAM" id="SSF52540">
    <property type="entry name" value="P-loop containing nucleoside triphosphate hydrolases"/>
    <property type="match status" value="1"/>
</dbReference>
<keyword evidence="5" id="KW-1185">Reference proteome</keyword>
<comment type="similarity">
    <text evidence="1">Belongs to the AFG1 ATPase family.</text>
</comment>
<evidence type="ECO:0008006" key="6">
    <source>
        <dbReference type="Google" id="ProtNLM"/>
    </source>
</evidence>
<dbReference type="OrthoDB" id="548867at2759"/>
<dbReference type="Pfam" id="PF03969">
    <property type="entry name" value="AFG1_ATPase"/>
    <property type="match status" value="1"/>
</dbReference>
<dbReference type="PANTHER" id="PTHR12169:SF6">
    <property type="entry name" value="AFG1-LIKE ATPASE"/>
    <property type="match status" value="1"/>
</dbReference>
<evidence type="ECO:0000256" key="1">
    <source>
        <dbReference type="ARBA" id="ARBA00010322"/>
    </source>
</evidence>
<keyword evidence="2" id="KW-0547">Nucleotide-binding</keyword>